<accession>A0A9N9EBD6</accession>
<evidence type="ECO:0000313" key="2">
    <source>
        <dbReference type="EMBL" id="CAG8667830.1"/>
    </source>
</evidence>
<gene>
    <name evidence="2" type="ORF">RFULGI_LOCUS9102</name>
</gene>
<dbReference type="AlphaFoldDB" id="A0A9N9EBD6"/>
<reference evidence="2" key="1">
    <citation type="submission" date="2021-06" db="EMBL/GenBank/DDBJ databases">
        <authorList>
            <person name="Kallberg Y."/>
            <person name="Tangrot J."/>
            <person name="Rosling A."/>
        </authorList>
    </citation>
    <scope>NUCLEOTIDE SEQUENCE</scope>
    <source>
        <strain evidence="2">IN212</strain>
    </source>
</reference>
<sequence>MGKKLMAKLSELARNEIVEEDLNDEINNFFQSPSEQRSTDSIKSSPEQRSTNPIKRRRRSEITSDERGTSNEADNKKDKLKEFQESHAKMKQDKKWVLSNGKCVEDIIFKHCRQLPIETYLHSWIIDLDDREAETLFNVEEWNEIRHSVRELPQVQTKDELRQILKTTSFLNEGELYNRETHYDAEARTRHKKLERKKMGYRMDEYGVMEVAKKFEATKLLSDGYKIGKVMHDTFICLSQKVHFEEARVRKLRVVGMLHLGLKAQVLHLSSPKGYVSILKREKLLEVPAKIDRIKDLIRVLANVWILKRVVMDCVETVNMKTQNHADFLQEIIGMAKLVRYGCEINFYN</sequence>
<feature type="non-terminal residue" evidence="2">
    <location>
        <position position="1"/>
    </location>
</feature>
<keyword evidence="3" id="KW-1185">Reference proteome</keyword>
<feature type="compositionally biased region" description="Polar residues" evidence="1">
    <location>
        <begin position="25"/>
        <end position="53"/>
    </location>
</feature>
<comment type="caution">
    <text evidence="2">The sequence shown here is derived from an EMBL/GenBank/DDBJ whole genome shotgun (WGS) entry which is preliminary data.</text>
</comment>
<name>A0A9N9EBD6_9GLOM</name>
<evidence type="ECO:0000313" key="3">
    <source>
        <dbReference type="Proteomes" id="UP000789396"/>
    </source>
</evidence>
<feature type="region of interest" description="Disordered" evidence="1">
    <location>
        <begin position="25"/>
        <end position="78"/>
    </location>
</feature>
<feature type="compositionally biased region" description="Basic and acidic residues" evidence="1">
    <location>
        <begin position="60"/>
        <end position="78"/>
    </location>
</feature>
<evidence type="ECO:0000256" key="1">
    <source>
        <dbReference type="SAM" id="MobiDB-lite"/>
    </source>
</evidence>
<protein>
    <submittedName>
        <fullName evidence="2">16179_t:CDS:1</fullName>
    </submittedName>
</protein>
<organism evidence="2 3">
    <name type="scientific">Racocetra fulgida</name>
    <dbReference type="NCBI Taxonomy" id="60492"/>
    <lineage>
        <taxon>Eukaryota</taxon>
        <taxon>Fungi</taxon>
        <taxon>Fungi incertae sedis</taxon>
        <taxon>Mucoromycota</taxon>
        <taxon>Glomeromycotina</taxon>
        <taxon>Glomeromycetes</taxon>
        <taxon>Diversisporales</taxon>
        <taxon>Gigasporaceae</taxon>
        <taxon>Racocetra</taxon>
    </lineage>
</organism>
<dbReference type="Proteomes" id="UP000789396">
    <property type="component" value="Unassembled WGS sequence"/>
</dbReference>
<proteinExistence type="predicted"/>
<dbReference type="OrthoDB" id="5340906at2759"/>
<dbReference type="EMBL" id="CAJVPZ010015660">
    <property type="protein sequence ID" value="CAG8667830.1"/>
    <property type="molecule type" value="Genomic_DNA"/>
</dbReference>